<evidence type="ECO:0000313" key="1">
    <source>
        <dbReference type="EMBL" id="KRH91715.1"/>
    </source>
</evidence>
<reference evidence="1 2" key="1">
    <citation type="submission" date="2015-07" db="EMBL/GenBank/DDBJ databases">
        <title>The genome of Pseudoloma neurophilia, a relevant intracellular parasite of the zebrafish.</title>
        <authorList>
            <person name="Ndikumana S."/>
            <person name="Pelin A."/>
            <person name="Sanders J."/>
            <person name="Corradi N."/>
        </authorList>
    </citation>
    <scope>NUCLEOTIDE SEQUENCE [LARGE SCALE GENOMIC DNA]</scope>
    <source>
        <strain evidence="1 2">MK1</strain>
    </source>
</reference>
<keyword evidence="2" id="KW-1185">Reference proteome</keyword>
<dbReference type="InterPro" id="IPR036322">
    <property type="entry name" value="WD40_repeat_dom_sf"/>
</dbReference>
<dbReference type="SUPFAM" id="SSF50978">
    <property type="entry name" value="WD40 repeat-like"/>
    <property type="match status" value="1"/>
</dbReference>
<dbReference type="VEuPathDB" id="MicrosporidiaDB:M153_30682000502"/>
<accession>A0A0R0LQC9</accession>
<comment type="caution">
    <text evidence="1">The sequence shown here is derived from an EMBL/GenBank/DDBJ whole genome shotgun (WGS) entry which is preliminary data.</text>
</comment>
<dbReference type="AlphaFoldDB" id="A0A0R0LQC9"/>
<protein>
    <submittedName>
        <fullName evidence="1">Uncharacterized protein</fullName>
    </submittedName>
</protein>
<evidence type="ECO:0000313" key="2">
    <source>
        <dbReference type="Proteomes" id="UP000051530"/>
    </source>
</evidence>
<organism evidence="1 2">
    <name type="scientific">Pseudoloma neurophilia</name>
    <dbReference type="NCBI Taxonomy" id="146866"/>
    <lineage>
        <taxon>Eukaryota</taxon>
        <taxon>Fungi</taxon>
        <taxon>Fungi incertae sedis</taxon>
        <taxon>Microsporidia</taxon>
        <taxon>Pseudoloma</taxon>
    </lineage>
</organism>
<feature type="non-terminal residue" evidence="1">
    <location>
        <position position="1"/>
    </location>
</feature>
<sequence length="154" mass="17910">CPKELSKNCPKETKIINQMYLIAIDSNLLIFSLKENRLLHNFKYDQPILSFDISNDLSKIGIVFKNKIEIYEIGKLVPVHTIDGHFKQILFSITDEFITVHDGSEIIMFSNLKFFKNMRVKPALTEIKTMDSINLENLVVETLAFLEFERNQLN</sequence>
<dbReference type="EMBL" id="LGUB01001597">
    <property type="protein sequence ID" value="KRH91715.1"/>
    <property type="molecule type" value="Genomic_DNA"/>
</dbReference>
<name>A0A0R0LQC9_9MICR</name>
<dbReference type="Proteomes" id="UP000051530">
    <property type="component" value="Unassembled WGS sequence"/>
</dbReference>
<gene>
    <name evidence="1" type="ORF">M153_30682000502</name>
</gene>
<proteinExistence type="predicted"/>